<dbReference type="InterPro" id="IPR027417">
    <property type="entry name" value="P-loop_NTPase"/>
</dbReference>
<accession>A0A7X0HKV7</accession>
<evidence type="ECO:0000256" key="2">
    <source>
        <dbReference type="SAM" id="MobiDB-lite"/>
    </source>
</evidence>
<feature type="compositionally biased region" description="Polar residues" evidence="2">
    <location>
        <begin position="1"/>
        <end position="11"/>
    </location>
</feature>
<keyword evidence="3" id="KW-0812">Transmembrane</keyword>
<dbReference type="InterPro" id="IPR002543">
    <property type="entry name" value="FtsK_dom"/>
</dbReference>
<dbReference type="Gene3D" id="3.40.50.300">
    <property type="entry name" value="P-loop containing nucleotide triphosphate hydrolases"/>
    <property type="match status" value="1"/>
</dbReference>
<dbReference type="SUPFAM" id="SSF52540">
    <property type="entry name" value="P-loop containing nucleoside triphosphate hydrolases"/>
    <property type="match status" value="1"/>
</dbReference>
<keyword evidence="3" id="KW-1133">Transmembrane helix</keyword>
<evidence type="ECO:0000256" key="1">
    <source>
        <dbReference type="PROSITE-ProRule" id="PRU00289"/>
    </source>
</evidence>
<evidence type="ECO:0000313" key="5">
    <source>
        <dbReference type="EMBL" id="MBB6439562.1"/>
    </source>
</evidence>
<dbReference type="RefSeq" id="WP_185036102.1">
    <property type="nucleotide sequence ID" value="NZ_BNBN01000015.1"/>
</dbReference>
<reference evidence="5 6" key="1">
    <citation type="submission" date="2020-08" db="EMBL/GenBank/DDBJ databases">
        <title>Genomic Encyclopedia of Type Strains, Phase IV (KMG-IV): sequencing the most valuable type-strain genomes for metagenomic binning, comparative biology and taxonomic classification.</title>
        <authorList>
            <person name="Goeker M."/>
        </authorList>
    </citation>
    <scope>NUCLEOTIDE SEQUENCE [LARGE SCALE GENOMIC DNA]</scope>
    <source>
        <strain evidence="5 6">DSM 40141</strain>
    </source>
</reference>
<gene>
    <name evidence="5" type="ORF">HNQ79_006074</name>
</gene>
<keyword evidence="6" id="KW-1185">Reference proteome</keyword>
<sequence length="759" mass="82369">MTQATDHSAPSGQVIDMTKRLPPESLANLKKAARAEALSSSAGVADARTGTVRLSAEVDGQDVVIEQLDDERRRGLRALVPASLTNPDVWAHRGEVLAHAAGFHVAHSPVYVWRIVKLSSIGVWAELGAAWGYLLATEYGADIDEAKREAKKKKGFADNSDVAQLRGERRQVARARRRENLTVLSATGFTSYIAAVVGIAEVWGVAMAFPALIPVIGVMYACGARELRRRGNDFVVFEPAALEEDAPLTDAQINQALRIAVPSFKEDDEIQLVGLIQRADINASQCVFKLPAHVTVSKLIEQREGIAGALQVDENWLDIQQDGHPTRCSFWIATSDPFETVRRSPLLGQSTPLDLWNDGAPIAYNKRGETRRLTIRDIMLLIGGATRTGKGMALRNLICALALDPRINVRIVDGKPTGEHLVYAPIAATMFGRDRNRLDFLLDAYEAEIERREDLLASLGESKMTAKLLKKLSIEILIIDELATYTRKSVPGAAARLSRLEFLSSVGAGLGVLLVVATQHPEVEVIPAGLRGNMTGRWAQRTADADGTNAILGKGATGRGMRAHDIPRDKRGLGWLDMDGIAEELARSFLIDEEDAGEASEIIAVGWELRRAAGRLPGQWDDPIEAYLVQMTGLSSAAGGPGGRGKPGRPGQAAADATVLDVLLGAFEEGADRVPLADVRAAFAAWSADQWAQKDDEDDATYEGRFGKDLGARLDEQLDGTGVELEPKRWRVGEGQVRVRGYLLKHVEAAHEAARKIHK</sequence>
<dbReference type="Proteomes" id="UP000540423">
    <property type="component" value="Unassembled WGS sequence"/>
</dbReference>
<organism evidence="5 6">
    <name type="scientific">Streptomyces candidus</name>
    <dbReference type="NCBI Taxonomy" id="67283"/>
    <lineage>
        <taxon>Bacteria</taxon>
        <taxon>Bacillati</taxon>
        <taxon>Actinomycetota</taxon>
        <taxon>Actinomycetes</taxon>
        <taxon>Kitasatosporales</taxon>
        <taxon>Streptomycetaceae</taxon>
        <taxon>Streptomyces</taxon>
    </lineage>
</organism>
<keyword evidence="1" id="KW-0067">ATP-binding</keyword>
<dbReference type="PROSITE" id="PS50901">
    <property type="entry name" value="FTSK"/>
    <property type="match status" value="1"/>
</dbReference>
<feature type="domain" description="FtsK" evidence="4">
    <location>
        <begin position="359"/>
        <end position="549"/>
    </location>
</feature>
<comment type="caution">
    <text evidence="5">The sequence shown here is derived from an EMBL/GenBank/DDBJ whole genome shotgun (WGS) entry which is preliminary data.</text>
</comment>
<proteinExistence type="predicted"/>
<keyword evidence="1" id="KW-0547">Nucleotide-binding</keyword>
<dbReference type="AlphaFoldDB" id="A0A7X0HKV7"/>
<protein>
    <submittedName>
        <fullName evidence="5">S-DNA-T family DNA segregation ATPase FtsK/SpoIIIE</fullName>
    </submittedName>
</protein>
<feature type="region of interest" description="Disordered" evidence="2">
    <location>
        <begin position="1"/>
        <end position="20"/>
    </location>
</feature>
<feature type="transmembrane region" description="Helical" evidence="3">
    <location>
        <begin position="180"/>
        <end position="199"/>
    </location>
</feature>
<dbReference type="GO" id="GO:0005524">
    <property type="term" value="F:ATP binding"/>
    <property type="evidence" value="ECO:0007669"/>
    <property type="project" value="UniProtKB-UniRule"/>
</dbReference>
<name>A0A7X0HKV7_9ACTN</name>
<dbReference type="GO" id="GO:0003677">
    <property type="term" value="F:DNA binding"/>
    <property type="evidence" value="ECO:0007669"/>
    <property type="project" value="InterPro"/>
</dbReference>
<evidence type="ECO:0000256" key="3">
    <source>
        <dbReference type="SAM" id="Phobius"/>
    </source>
</evidence>
<feature type="binding site" evidence="1">
    <location>
        <begin position="384"/>
        <end position="391"/>
    </location>
    <ligand>
        <name>ATP</name>
        <dbReference type="ChEBI" id="CHEBI:30616"/>
    </ligand>
</feature>
<dbReference type="Pfam" id="PF01580">
    <property type="entry name" value="FtsK_SpoIIIE"/>
    <property type="match status" value="1"/>
</dbReference>
<evidence type="ECO:0000259" key="4">
    <source>
        <dbReference type="PROSITE" id="PS50901"/>
    </source>
</evidence>
<keyword evidence="3" id="KW-0472">Membrane</keyword>
<evidence type="ECO:0000313" key="6">
    <source>
        <dbReference type="Proteomes" id="UP000540423"/>
    </source>
</evidence>
<dbReference type="EMBL" id="JACHEM010000024">
    <property type="protein sequence ID" value="MBB6439562.1"/>
    <property type="molecule type" value="Genomic_DNA"/>
</dbReference>